<organism evidence="1 2">
    <name type="scientific">Stylosanthes scabra</name>
    <dbReference type="NCBI Taxonomy" id="79078"/>
    <lineage>
        <taxon>Eukaryota</taxon>
        <taxon>Viridiplantae</taxon>
        <taxon>Streptophyta</taxon>
        <taxon>Embryophyta</taxon>
        <taxon>Tracheophyta</taxon>
        <taxon>Spermatophyta</taxon>
        <taxon>Magnoliopsida</taxon>
        <taxon>eudicotyledons</taxon>
        <taxon>Gunneridae</taxon>
        <taxon>Pentapetalae</taxon>
        <taxon>rosids</taxon>
        <taxon>fabids</taxon>
        <taxon>Fabales</taxon>
        <taxon>Fabaceae</taxon>
        <taxon>Papilionoideae</taxon>
        <taxon>50 kb inversion clade</taxon>
        <taxon>dalbergioids sensu lato</taxon>
        <taxon>Dalbergieae</taxon>
        <taxon>Pterocarpus clade</taxon>
        <taxon>Stylosanthes</taxon>
    </lineage>
</organism>
<gene>
    <name evidence="1" type="ORF">PIB30_032830</name>
</gene>
<protein>
    <submittedName>
        <fullName evidence="1">Uncharacterized protein</fullName>
    </submittedName>
</protein>
<dbReference type="Proteomes" id="UP001341840">
    <property type="component" value="Unassembled WGS sequence"/>
</dbReference>
<reference evidence="1 2" key="1">
    <citation type="journal article" date="2023" name="Plants (Basel)">
        <title>Bridging the Gap: Combining Genomics and Transcriptomics Approaches to Understand Stylosanthes scabra, an Orphan Legume from the Brazilian Caatinga.</title>
        <authorList>
            <person name="Ferreira-Neto J.R.C."/>
            <person name="da Silva M.D."/>
            <person name="Binneck E."/>
            <person name="de Melo N.F."/>
            <person name="da Silva R.H."/>
            <person name="de Melo A.L.T.M."/>
            <person name="Pandolfi V."/>
            <person name="Bustamante F.O."/>
            <person name="Brasileiro-Vidal A.C."/>
            <person name="Benko-Iseppon A.M."/>
        </authorList>
    </citation>
    <scope>NUCLEOTIDE SEQUENCE [LARGE SCALE GENOMIC DNA]</scope>
    <source>
        <tissue evidence="1">Leaves</tissue>
    </source>
</reference>
<evidence type="ECO:0000313" key="2">
    <source>
        <dbReference type="Proteomes" id="UP001341840"/>
    </source>
</evidence>
<dbReference type="EMBL" id="JASCZI010272006">
    <property type="protein sequence ID" value="MED6219106.1"/>
    <property type="molecule type" value="Genomic_DNA"/>
</dbReference>
<name>A0ABU6ZA10_9FABA</name>
<sequence length="218" mass="24068">MHQFHLSLSPNRLREIHQVQSFLEHLPGCHKGRVSLLQQPERTSPPILRFSNQQVCGKGHILPLRHLLSQQRSIYGLYPVISVSRVCGSLKSGRVDLQGTRQSHWPILGRTTTSTCCCSSSSMSTIPSWIVLAMLVIATKKSCCPSPRSPITGGWVSRPLPLPRPGAAIRVLSTPTTDIKPNPTGPVLAPDNHRSYFPGGTFFPAPIVNDLFHHNHNK</sequence>
<proteinExistence type="predicted"/>
<accession>A0ABU6ZA10</accession>
<keyword evidence="2" id="KW-1185">Reference proteome</keyword>
<comment type="caution">
    <text evidence="1">The sequence shown here is derived from an EMBL/GenBank/DDBJ whole genome shotgun (WGS) entry which is preliminary data.</text>
</comment>
<evidence type="ECO:0000313" key="1">
    <source>
        <dbReference type="EMBL" id="MED6219106.1"/>
    </source>
</evidence>